<dbReference type="AlphaFoldDB" id="A0A7V1EJ65"/>
<dbReference type="GO" id="GO:0043546">
    <property type="term" value="F:molybdopterin cofactor binding"/>
    <property type="evidence" value="ECO:0007669"/>
    <property type="project" value="InterPro"/>
</dbReference>
<dbReference type="CDD" id="cd00368">
    <property type="entry name" value="Molybdopterin-Binding"/>
    <property type="match status" value="1"/>
</dbReference>
<reference evidence="20" key="1">
    <citation type="journal article" date="2020" name="mSystems">
        <title>Genome- and Community-Level Interaction Insights into Carbon Utilization and Element Cycling Functions of Hydrothermarchaeota in Hydrothermal Sediment.</title>
        <authorList>
            <person name="Zhou Z."/>
            <person name="Liu Y."/>
            <person name="Xu W."/>
            <person name="Pan J."/>
            <person name="Luo Z.H."/>
            <person name="Li M."/>
        </authorList>
    </citation>
    <scope>NUCLEOTIDE SEQUENCE [LARGE SCALE GENOMIC DNA]</scope>
    <source>
        <strain evidence="20">SpSt-258</strain>
    </source>
</reference>
<dbReference type="FunFam" id="3.30.70.20:FF:000035">
    <property type="entry name" value="Iron hydrogenase 1"/>
    <property type="match status" value="1"/>
</dbReference>
<evidence type="ECO:0000256" key="3">
    <source>
        <dbReference type="ARBA" id="ARBA00004370"/>
    </source>
</evidence>
<evidence type="ECO:0000256" key="2">
    <source>
        <dbReference type="ARBA" id="ARBA00002378"/>
    </source>
</evidence>
<dbReference type="Pfam" id="PF00384">
    <property type="entry name" value="Molybdopterin"/>
    <property type="match status" value="2"/>
</dbReference>
<evidence type="ECO:0000259" key="17">
    <source>
        <dbReference type="PROSITE" id="PS51085"/>
    </source>
</evidence>
<dbReference type="InterPro" id="IPR006963">
    <property type="entry name" value="Mopterin_OxRdtase_4Fe-4S_dom"/>
</dbReference>
<dbReference type="Gene3D" id="2.40.40.20">
    <property type="match status" value="1"/>
</dbReference>
<dbReference type="GO" id="GO:0046872">
    <property type="term" value="F:metal ion binding"/>
    <property type="evidence" value="ECO:0007669"/>
    <property type="project" value="UniProtKB-KW"/>
</dbReference>
<gene>
    <name evidence="20" type="ORF">ENP86_12145</name>
</gene>
<dbReference type="GO" id="GO:0042773">
    <property type="term" value="P:ATP synthesis coupled electron transport"/>
    <property type="evidence" value="ECO:0007669"/>
    <property type="project" value="InterPro"/>
</dbReference>
<evidence type="ECO:0000256" key="13">
    <source>
        <dbReference type="ARBA" id="ARBA00023027"/>
    </source>
</evidence>
<evidence type="ECO:0000256" key="12">
    <source>
        <dbReference type="ARBA" id="ARBA00023014"/>
    </source>
</evidence>
<evidence type="ECO:0000259" key="18">
    <source>
        <dbReference type="PROSITE" id="PS51379"/>
    </source>
</evidence>
<dbReference type="SUPFAM" id="SSF53706">
    <property type="entry name" value="Formate dehydrogenase/DMSO reductase, domains 1-3"/>
    <property type="match status" value="1"/>
</dbReference>
<keyword evidence="8" id="KW-0479">Metal-binding</keyword>
<dbReference type="EMBL" id="DSKY01000022">
    <property type="protein sequence ID" value="HDY60273.1"/>
    <property type="molecule type" value="Genomic_DNA"/>
</dbReference>
<dbReference type="CDD" id="cd00207">
    <property type="entry name" value="fer2"/>
    <property type="match status" value="1"/>
</dbReference>
<dbReference type="InterPro" id="IPR050123">
    <property type="entry name" value="Prok_molybdopt-oxidoreductase"/>
</dbReference>
<feature type="domain" description="4Fe-4S ferredoxin-type" evidence="18">
    <location>
        <begin position="186"/>
        <end position="217"/>
    </location>
</feature>
<dbReference type="InterPro" id="IPR019574">
    <property type="entry name" value="NADH_UbQ_OxRdtase_Gsu_4Fe4S-bd"/>
</dbReference>
<comment type="similarity">
    <text evidence="4">Belongs to the complex I 75 kDa subunit family.</text>
</comment>
<evidence type="ECO:0000256" key="1">
    <source>
        <dbReference type="ARBA" id="ARBA00001966"/>
    </source>
</evidence>
<evidence type="ECO:0000256" key="4">
    <source>
        <dbReference type="ARBA" id="ARBA00005404"/>
    </source>
</evidence>
<evidence type="ECO:0000313" key="20">
    <source>
        <dbReference type="EMBL" id="HDY60273.1"/>
    </source>
</evidence>
<proteinExistence type="inferred from homology"/>
<evidence type="ECO:0000259" key="19">
    <source>
        <dbReference type="PROSITE" id="PS51839"/>
    </source>
</evidence>
<dbReference type="GO" id="GO:0008137">
    <property type="term" value="F:NADH dehydrogenase (ubiquinone) activity"/>
    <property type="evidence" value="ECO:0007669"/>
    <property type="project" value="InterPro"/>
</dbReference>
<comment type="subcellular location">
    <subcellularLocation>
        <location evidence="3">Membrane</location>
    </subcellularLocation>
</comment>
<dbReference type="SMART" id="SM00926">
    <property type="entry name" value="Molybdop_Fe4S4"/>
    <property type="match status" value="1"/>
</dbReference>
<dbReference type="Pfam" id="PF10588">
    <property type="entry name" value="NADH-G_4Fe-4S_3"/>
    <property type="match status" value="1"/>
</dbReference>
<dbReference type="GO" id="GO:0051539">
    <property type="term" value="F:4 iron, 4 sulfur cluster binding"/>
    <property type="evidence" value="ECO:0007669"/>
    <property type="project" value="UniProtKB-KW"/>
</dbReference>
<accession>A0A7V1EJ65</accession>
<dbReference type="GO" id="GO:0016491">
    <property type="term" value="F:oxidoreductase activity"/>
    <property type="evidence" value="ECO:0007669"/>
    <property type="project" value="InterPro"/>
</dbReference>
<dbReference type="SUPFAM" id="SSF54862">
    <property type="entry name" value="4Fe-4S ferredoxins"/>
    <property type="match status" value="1"/>
</dbReference>
<evidence type="ECO:0000256" key="6">
    <source>
        <dbReference type="ARBA" id="ARBA00022714"/>
    </source>
</evidence>
<dbReference type="InterPro" id="IPR000283">
    <property type="entry name" value="NADH_UbQ_OxRdtase_75kDa_su_CS"/>
</dbReference>
<dbReference type="InterPro" id="IPR017896">
    <property type="entry name" value="4Fe4S_Fe-S-bd"/>
</dbReference>
<comment type="cofactor">
    <cofactor evidence="1">
        <name>[4Fe-4S] cluster</name>
        <dbReference type="ChEBI" id="CHEBI:49883"/>
    </cofactor>
</comment>
<dbReference type="InterPro" id="IPR009010">
    <property type="entry name" value="Asp_de-COase-like_dom_sf"/>
</dbReference>
<comment type="caution">
    <text evidence="20">The sequence shown here is derived from an EMBL/GenBank/DDBJ whole genome shotgun (WGS) entry which is preliminary data.</text>
</comment>
<evidence type="ECO:0000256" key="9">
    <source>
        <dbReference type="ARBA" id="ARBA00022737"/>
    </source>
</evidence>
<dbReference type="SMART" id="SM00929">
    <property type="entry name" value="NADH-G_4Fe-4S_3"/>
    <property type="match status" value="1"/>
</dbReference>
<dbReference type="InterPro" id="IPR036010">
    <property type="entry name" value="2Fe-2S_ferredoxin-like_sf"/>
</dbReference>
<dbReference type="GO" id="GO:0051537">
    <property type="term" value="F:2 iron, 2 sulfur cluster binding"/>
    <property type="evidence" value="ECO:0007669"/>
    <property type="project" value="UniProtKB-KW"/>
</dbReference>
<dbReference type="Gene3D" id="3.30.70.20">
    <property type="match status" value="1"/>
</dbReference>
<keyword evidence="5" id="KW-0004">4Fe-4S</keyword>
<dbReference type="PROSITE" id="PS51839">
    <property type="entry name" value="4FE4S_HC3"/>
    <property type="match status" value="1"/>
</dbReference>
<comment type="cofactor">
    <cofactor evidence="16">
        <name>[2Fe-2S] cluster</name>
        <dbReference type="ChEBI" id="CHEBI:190135"/>
    </cofactor>
</comment>
<dbReference type="InterPro" id="IPR017900">
    <property type="entry name" value="4Fe4S_Fe_S_CS"/>
</dbReference>
<evidence type="ECO:0000256" key="15">
    <source>
        <dbReference type="ARBA" id="ARBA00023136"/>
    </source>
</evidence>
<evidence type="ECO:0000256" key="8">
    <source>
        <dbReference type="ARBA" id="ARBA00022723"/>
    </source>
</evidence>
<dbReference type="InterPro" id="IPR001041">
    <property type="entry name" value="2Fe-2S_ferredoxin-type"/>
</dbReference>
<dbReference type="PROSITE" id="PS00198">
    <property type="entry name" value="4FE4S_FER_1"/>
    <property type="match status" value="1"/>
</dbReference>
<dbReference type="GO" id="GO:0016020">
    <property type="term" value="C:membrane"/>
    <property type="evidence" value="ECO:0007669"/>
    <property type="project" value="UniProtKB-SubCell"/>
</dbReference>
<feature type="domain" description="4Fe-4S ferredoxin-type" evidence="18">
    <location>
        <begin position="230"/>
        <end position="258"/>
    </location>
</feature>
<comment type="function">
    <text evidence="2">NDH-1 shuttles electrons from NADH, via FMN and iron-sulfur (Fe-S) centers, to quinones in the respiratory chain. The immediate electron acceptor for the enzyme in this species is believed to be ubiquinone. Couples the redox reaction to proton translocation (for every two electrons transferred, four hydrogen ions are translocated across the cytoplasmic membrane), and thus conserves the redox energy in a proton gradient.</text>
</comment>
<dbReference type="GO" id="GO:0048038">
    <property type="term" value="F:quinone binding"/>
    <property type="evidence" value="ECO:0007669"/>
    <property type="project" value="UniProtKB-KW"/>
</dbReference>
<dbReference type="InterPro" id="IPR006656">
    <property type="entry name" value="Mopterin_OxRdtase"/>
</dbReference>
<keyword evidence="11" id="KW-0408">Iron</keyword>
<dbReference type="Gene3D" id="2.20.25.90">
    <property type="entry name" value="ADC-like domains"/>
    <property type="match status" value="1"/>
</dbReference>
<dbReference type="PROSITE" id="PS00641">
    <property type="entry name" value="COMPLEX1_75K_1"/>
    <property type="match status" value="1"/>
</dbReference>
<name>A0A7V1EJ65_UNCW3</name>
<dbReference type="Pfam" id="PF13510">
    <property type="entry name" value="Fer2_4"/>
    <property type="match status" value="1"/>
</dbReference>
<protein>
    <submittedName>
        <fullName evidence="20">2Fe-2S iron-sulfur cluster binding domain-containing protein</fullName>
    </submittedName>
</protein>
<dbReference type="Pfam" id="PF04879">
    <property type="entry name" value="Molybdop_Fe4S4"/>
    <property type="match status" value="1"/>
</dbReference>
<dbReference type="SUPFAM" id="SSF54292">
    <property type="entry name" value="2Fe-2S ferredoxin-like"/>
    <property type="match status" value="1"/>
</dbReference>
<keyword evidence="7" id="KW-0874">Quinone</keyword>
<keyword evidence="12" id="KW-0411">Iron-sulfur</keyword>
<evidence type="ECO:0000256" key="16">
    <source>
        <dbReference type="ARBA" id="ARBA00034078"/>
    </source>
</evidence>
<evidence type="ECO:0000256" key="11">
    <source>
        <dbReference type="ARBA" id="ARBA00023004"/>
    </source>
</evidence>
<feature type="domain" description="4Fe-4S His(Cys)3-ligated-type" evidence="19">
    <location>
        <begin position="102"/>
        <end position="166"/>
    </location>
</feature>
<dbReference type="SUPFAM" id="SSF50692">
    <property type="entry name" value="ADC-like"/>
    <property type="match status" value="1"/>
</dbReference>
<dbReference type="Pfam" id="PF12838">
    <property type="entry name" value="Fer4_7"/>
    <property type="match status" value="1"/>
</dbReference>
<dbReference type="Gene3D" id="3.40.50.740">
    <property type="match status" value="2"/>
</dbReference>
<evidence type="ECO:0000256" key="5">
    <source>
        <dbReference type="ARBA" id="ARBA00022485"/>
    </source>
</evidence>
<dbReference type="PANTHER" id="PTHR43105:SF10">
    <property type="entry name" value="NADH-QUINONE OXIDOREDUCTASE SUBUNIT G"/>
    <property type="match status" value="1"/>
</dbReference>
<feature type="domain" description="2Fe-2S ferredoxin-type" evidence="17">
    <location>
        <begin position="24"/>
        <end position="102"/>
    </location>
</feature>
<dbReference type="PROSITE" id="PS51085">
    <property type="entry name" value="2FE2S_FER_2"/>
    <property type="match status" value="1"/>
</dbReference>
<evidence type="ECO:0000256" key="7">
    <source>
        <dbReference type="ARBA" id="ARBA00022719"/>
    </source>
</evidence>
<dbReference type="InterPro" id="IPR006657">
    <property type="entry name" value="MoPterin_dinucl-bd_dom"/>
</dbReference>
<dbReference type="FunFam" id="3.10.20.740:FF:000004">
    <property type="entry name" value="NADH-quinone oxidoreductase"/>
    <property type="match status" value="1"/>
</dbReference>
<keyword evidence="13" id="KW-0520">NAD</keyword>
<dbReference type="Gene3D" id="3.10.20.740">
    <property type="match status" value="1"/>
</dbReference>
<dbReference type="PROSITE" id="PS51379">
    <property type="entry name" value="4FE4S_FER_2"/>
    <property type="match status" value="2"/>
</dbReference>
<sequence>MYKMRNLPECLSTKIQCCEKGVTGNMKIIINDKKIDARKGETLLEVCRREGIYIPTLCYQENLTPYGGCRLCIVEVEGNPKPMTACTLPVQDGMVVKTDTPLLKELRRFTLQLILSEHPYSCLICNKKQDCSNYMECIEKEPITFGCKYCPANGNCELQKLVEEFGIEEIPFPFRYRNIPVEDYDPFFERDYNLCILCGRCVRACAELRQAYAIDFHHRGPKTLVGTPFNLSHLDTNCQFCGACVDACPTGAMRERYSKYLGRCEKEVKTHCMLCSMGCELFAEVNGNGIIRTKPDKEPLCARGRFGIAPLVNHPKRITTPLVKRDGNLIEISWDEAIDIAGNILKEHQDKTGIIFSTDLTLEAITALNTFAEIMGVEEFGTEINLTGSFDEVCLDRQDKKIALFVLNVDLIEDFSVFLLSLKKFLNENPLVIVIDSIQTKIAESADLWLRPEFNKEWEVLNLILSSDKLTDFAGIKKQEFIEVRRLLKNREVCVLYNPNNIKEFKCSNELKCFPLISSLNHTFLSKANILKARDVLNNSAIECLYLIGATIPKTKKYKKVIVQDCFLPDFDFDLFLPSATFIEVDGSFIDNKGKEKRLKKVFEPRGNSRPDEWIIKSIVERMDLERFKSGDSSIGVKPEVEKIEGEDKSSDYPFYLIVRENGFRFRNRRLSDLLKGFERIHKDRYLWINPEDARKLKIEEGKKVKIVAKDFEAEINPFITERVPAGYVFAYCDTENGLIESKRVRIECG</sequence>
<keyword evidence="14" id="KW-0830">Ubiquinone</keyword>
<dbReference type="Pfam" id="PF01568">
    <property type="entry name" value="Molydop_binding"/>
    <property type="match status" value="1"/>
</dbReference>
<keyword evidence="10" id="KW-1278">Translocase</keyword>
<keyword evidence="15" id="KW-0472">Membrane</keyword>
<organism evidence="20">
    <name type="scientific">candidate division WOR-3 bacterium</name>
    <dbReference type="NCBI Taxonomy" id="2052148"/>
    <lineage>
        <taxon>Bacteria</taxon>
        <taxon>Bacteria division WOR-3</taxon>
    </lineage>
</organism>
<keyword evidence="9" id="KW-0677">Repeat</keyword>
<keyword evidence="6" id="KW-0001">2Fe-2S</keyword>
<evidence type="ECO:0000256" key="14">
    <source>
        <dbReference type="ARBA" id="ARBA00023075"/>
    </source>
</evidence>
<evidence type="ECO:0000256" key="10">
    <source>
        <dbReference type="ARBA" id="ARBA00022967"/>
    </source>
</evidence>
<dbReference type="PANTHER" id="PTHR43105">
    <property type="entry name" value="RESPIRATORY NITRATE REDUCTASE"/>
    <property type="match status" value="1"/>
</dbReference>